<dbReference type="Gene3D" id="3.40.50.300">
    <property type="entry name" value="P-loop containing nucleotide triphosphate hydrolases"/>
    <property type="match status" value="2"/>
</dbReference>
<dbReference type="Proteomes" id="UP000567179">
    <property type="component" value="Unassembled WGS sequence"/>
</dbReference>
<reference evidence="3 4" key="1">
    <citation type="journal article" date="2020" name="ISME J.">
        <title>Uncovering the hidden diversity of litter-decomposition mechanisms in mushroom-forming fungi.</title>
        <authorList>
            <person name="Floudas D."/>
            <person name="Bentzer J."/>
            <person name="Ahren D."/>
            <person name="Johansson T."/>
            <person name="Persson P."/>
            <person name="Tunlid A."/>
        </authorList>
    </citation>
    <scope>NUCLEOTIDE SEQUENCE [LARGE SCALE GENOMIC DNA]</scope>
    <source>
        <strain evidence="3 4">CBS 101986</strain>
    </source>
</reference>
<evidence type="ECO:0000259" key="2">
    <source>
        <dbReference type="PROSITE" id="PS50837"/>
    </source>
</evidence>
<evidence type="ECO:0000313" key="3">
    <source>
        <dbReference type="EMBL" id="KAF5309472.1"/>
    </source>
</evidence>
<dbReference type="EMBL" id="JAACJJ010000059">
    <property type="protein sequence ID" value="KAF5309472.1"/>
    <property type="molecule type" value="Genomic_DNA"/>
</dbReference>
<keyword evidence="1" id="KW-0677">Repeat</keyword>
<accession>A0A8H5ASI7</accession>
<dbReference type="OrthoDB" id="3052726at2759"/>
<dbReference type="SUPFAM" id="SSF52540">
    <property type="entry name" value="P-loop containing nucleoside triphosphate hydrolases"/>
    <property type="match status" value="2"/>
</dbReference>
<organism evidence="3 4">
    <name type="scientific">Psilocybe cf. subviscida</name>
    <dbReference type="NCBI Taxonomy" id="2480587"/>
    <lineage>
        <taxon>Eukaryota</taxon>
        <taxon>Fungi</taxon>
        <taxon>Dikarya</taxon>
        <taxon>Basidiomycota</taxon>
        <taxon>Agaricomycotina</taxon>
        <taxon>Agaricomycetes</taxon>
        <taxon>Agaricomycetidae</taxon>
        <taxon>Agaricales</taxon>
        <taxon>Agaricineae</taxon>
        <taxon>Strophariaceae</taxon>
        <taxon>Psilocybe</taxon>
    </lineage>
</organism>
<dbReference type="InterPro" id="IPR027417">
    <property type="entry name" value="P-loop_NTPase"/>
</dbReference>
<gene>
    <name evidence="3" type="ORF">D9619_012443</name>
</gene>
<dbReference type="InterPro" id="IPR003593">
    <property type="entry name" value="AAA+_ATPase"/>
</dbReference>
<proteinExistence type="predicted"/>
<name>A0A8H5ASI7_9AGAR</name>
<protein>
    <recommendedName>
        <fullName evidence="2">NACHT domain-containing protein</fullName>
    </recommendedName>
</protein>
<evidence type="ECO:0000313" key="4">
    <source>
        <dbReference type="Proteomes" id="UP000567179"/>
    </source>
</evidence>
<feature type="domain" description="NACHT" evidence="2">
    <location>
        <begin position="757"/>
        <end position="886"/>
    </location>
</feature>
<comment type="caution">
    <text evidence="3">The sequence shown here is derived from an EMBL/GenBank/DDBJ whole genome shotgun (WGS) entry which is preliminary data.</text>
</comment>
<sequence length="1435" mass="162043">MTCVCGKAEPHGFHAANAHDQQSTYMNTCSPAFWSQSLPSKSSQYLLCVLNRDMALNPVANSKHIDIWATRQATTASPPGYSAARMSSMFKDAQIGNLSGGDFRITNINKDNALKALYKRAAPHAILNAGGRADEVRCHPGTREEVIGRIEKWRDAQDSQTPPILWLSGPAGAGKTAIMQTIAERCNAEKAPQANFFFFRTDTSRNSLSPLVATLVHQITLLYPSLRDPMATVLSTDPLILDALLEDQLRQLILTPLLAIQQSSLSYHPPLLLIDGLDECESEEKHSQRRIIDVFDKVLVRNSRLFRLLVASRDESQIRAAFNGITCQLLPLYLDDQYSPEKDIRSFVNDEFKRVRKTHPLAHTIDTTWPSVRDTEGIVQKSSGQFIYAATVMRFIFNSSASPTLSLEMVQGAEPISTKSPFSYLDAIYTFILSRVENQEALKDVLHSQLFAQEYSDTKRATFTIQVDFMDFLEIYNPKYTRVMAQSCVADITSIARYGEFYAMGIAHSTLDFHHASFSDYLLDRSRSKGYFVDLDTFNFKIQPALWTACRKLKQRHDYSPLKEAALFGLYRLRQLPPGLLNSLTAPDITSARDQCSTDAFDIVHLIKHIHSPACQAAYMNNCGPASWTPSLSSEPSQCPLFFLNPGMESNPVAEPKYSNVQATRRKTTAPPKGYLAAGTAHMFNNSQISNIAGGDFRITNINKDDALKALYKRAAPHAILNAGGRADEVRFHPGTREEVIGFMERWRDAQDSQTPHIFWLSGPAGAGKTSIVQNIAERCNAQGVPQANFFFFRTDASRNSLSPLVATLVHQITLLYPSLRDHMATVLSTDPLILDALLEDQLRQLIVTPLLAIQQSSLSYHPPLLLIDGLDECKPEDKHSQPQMIHAFDRVLAEHPSLFRLLVASRNESQIQAAFNRMSSPLLPLYLDNQYSPEKDIRSFLNAEFERVRKTHPLAHMLDATWPSVRDIDVIVQKSSGQFIYAATVMRFISNSSASPALSLEMVQGAEPISVKSPFSHLDAIYTFILSRVENQEALKDILHVSLLLQRHNTLATEAELVAVLKAYNLKYNEATVPLCSVEMTSIAKYIPQEGLVFYHASFPDYLLDHARSNSYFVDVDAFNFKIQPVLWEATRKLKRHPFNISALELAAMKGLLILQQTPPGFLNPLTAGVISAVGTKLQFSFDIVAYLEHIHSLCISDLDLTTYKRILCQWIRDRPMEYYLHFGPEGEPTGFEWPPCAQRYLAIAYIEDHVKNEPADWINIALRAETDTDARETAVWLTDLLRRIHNEIYANSIQEYSRLVGKWVSWAACSNIPLDGVDDLPKVQWHRAMAHIEQNIATEPHGWIDIALRPQTPFDVRETATWLNTLLHRIYREKYDRSVQDYKRLLKIWISWAAWNDIPLDRVDDLPKARWYLQRSRMEKWAGTHLKLGSRTG</sequence>
<feature type="domain" description="NACHT" evidence="2">
    <location>
        <begin position="163"/>
        <end position="313"/>
    </location>
</feature>
<dbReference type="PANTHER" id="PTHR10039:SF16">
    <property type="entry name" value="GPI INOSITOL-DEACYLASE"/>
    <property type="match status" value="1"/>
</dbReference>
<dbReference type="PROSITE" id="PS50837">
    <property type="entry name" value="NACHT"/>
    <property type="match status" value="2"/>
</dbReference>
<evidence type="ECO:0000256" key="1">
    <source>
        <dbReference type="ARBA" id="ARBA00022737"/>
    </source>
</evidence>
<dbReference type="InterPro" id="IPR056884">
    <property type="entry name" value="NPHP3-like_N"/>
</dbReference>
<dbReference type="SMART" id="SM00382">
    <property type="entry name" value="AAA"/>
    <property type="match status" value="2"/>
</dbReference>
<keyword evidence="4" id="KW-1185">Reference proteome</keyword>
<dbReference type="Pfam" id="PF24883">
    <property type="entry name" value="NPHP3_N"/>
    <property type="match status" value="2"/>
</dbReference>
<dbReference type="InterPro" id="IPR007111">
    <property type="entry name" value="NACHT_NTPase"/>
</dbReference>
<dbReference type="PANTHER" id="PTHR10039">
    <property type="entry name" value="AMELOGENIN"/>
    <property type="match status" value="1"/>
</dbReference>